<proteinExistence type="predicted"/>
<organism evidence="1 2">
    <name type="scientific">Chryseobacterium culicis</name>
    <dbReference type="NCBI Taxonomy" id="680127"/>
    <lineage>
        <taxon>Bacteria</taxon>
        <taxon>Pseudomonadati</taxon>
        <taxon>Bacteroidota</taxon>
        <taxon>Flavobacteriia</taxon>
        <taxon>Flavobacteriales</taxon>
        <taxon>Weeksellaceae</taxon>
        <taxon>Chryseobacterium group</taxon>
        <taxon>Chryseobacterium</taxon>
    </lineage>
</organism>
<accession>A0A1H6HMK5</accession>
<dbReference type="AlphaFoldDB" id="A0A1H6HMK5"/>
<dbReference type="OrthoDB" id="1239212at2"/>
<reference evidence="1 2" key="1">
    <citation type="submission" date="2016-10" db="EMBL/GenBank/DDBJ databases">
        <authorList>
            <person name="de Groot N.N."/>
        </authorList>
    </citation>
    <scope>NUCLEOTIDE SEQUENCE [LARGE SCALE GENOMIC DNA]</scope>
    <source>
        <strain evidence="1 2">DSM 23031</strain>
    </source>
</reference>
<dbReference type="PROSITE" id="PS51257">
    <property type="entry name" value="PROKAR_LIPOPROTEIN"/>
    <property type="match status" value="1"/>
</dbReference>
<dbReference type="STRING" id="680127.SAMN05421593_3336"/>
<dbReference type="EMBL" id="FNWQ01000004">
    <property type="protein sequence ID" value="SEH36971.1"/>
    <property type="molecule type" value="Genomic_DNA"/>
</dbReference>
<gene>
    <name evidence="1" type="ORF">SAMN05421593_3336</name>
</gene>
<sequence>MIYRFLVLVSLLGSIISCKGHESKENKVGSNANVSNERKLPEVWRWKSEDKSQEFTLKILKMTQDSLFAQYCAVYNNGQKLDCDFEENINIKAAFNKSQEAYIGNFQSFFNSGKGTCFIKINDNALIWTILKIPNGEYYAPNKCILKKEDSLPIKKEKELVDNRINLPFDYEKYKQVCIQSNTTDCQKKYPSLNKTEYNKVIKIIDIKEGAPESIFSIKPISQGNISIYLLNFEGDSSSQEIVTINNNKIISRQSIGYAMPEEDTYDSFVINPDMTIDIYKISFDNLNKKKSEKYKILANGTISKI</sequence>
<dbReference type="Proteomes" id="UP000198561">
    <property type="component" value="Unassembled WGS sequence"/>
</dbReference>
<name>A0A1H6HMK5_CHRCI</name>
<protein>
    <submittedName>
        <fullName evidence="1">Uncharacterized protein</fullName>
    </submittedName>
</protein>
<evidence type="ECO:0000313" key="1">
    <source>
        <dbReference type="EMBL" id="SEH36971.1"/>
    </source>
</evidence>
<evidence type="ECO:0000313" key="2">
    <source>
        <dbReference type="Proteomes" id="UP000198561"/>
    </source>
</evidence>